<proteinExistence type="predicted"/>
<dbReference type="RefSeq" id="WP_010039996.1">
    <property type="nucleotide sequence ID" value="NZ_CP025958.1"/>
</dbReference>
<protein>
    <recommendedName>
        <fullName evidence="3">DUF3800 domain-containing protein</fullName>
    </recommendedName>
</protein>
<sequence length="223" mass="24938">MPTFIDESGDTGRNPDPANCHFRLAAVWIPSHDVAESFRECVRRARVRLGLRRDYEFKFSKTWSHPEYRAAFFGAAMEHEFRFAVSSLDKRCEQWRTAGKGEFHWASAVYLASSLRTTYVSAQAALATTGSRSPLKDLVVVDDNKDADFLDAVKVAFRGLGSACEPKQFLIGKVRFRGSEPDELVQLVDMVCGAYGAHEDGDSTWYQMIATRDVGTAPPRQGC</sequence>
<name>A0A2Z3H3V7_9BACT</name>
<evidence type="ECO:0000313" key="1">
    <source>
        <dbReference type="EMBL" id="AWM39541.1"/>
    </source>
</evidence>
<accession>A0A2Z3H3V7</accession>
<gene>
    <name evidence="1" type="ORF">C1280_22790</name>
</gene>
<dbReference type="KEGG" id="gog:C1280_22790"/>
<keyword evidence="2" id="KW-1185">Reference proteome</keyword>
<dbReference type="EMBL" id="CP025958">
    <property type="protein sequence ID" value="AWM39541.1"/>
    <property type="molecule type" value="Genomic_DNA"/>
</dbReference>
<dbReference type="Pfam" id="PF12686">
    <property type="entry name" value="DUF3800"/>
    <property type="match status" value="1"/>
</dbReference>
<dbReference type="Proteomes" id="UP000245802">
    <property type="component" value="Chromosome"/>
</dbReference>
<dbReference type="AlphaFoldDB" id="A0A2Z3H3V7"/>
<dbReference type="InterPro" id="IPR024524">
    <property type="entry name" value="DUF3800"/>
</dbReference>
<organism evidence="1 2">
    <name type="scientific">Gemmata obscuriglobus</name>
    <dbReference type="NCBI Taxonomy" id="114"/>
    <lineage>
        <taxon>Bacteria</taxon>
        <taxon>Pseudomonadati</taxon>
        <taxon>Planctomycetota</taxon>
        <taxon>Planctomycetia</taxon>
        <taxon>Gemmatales</taxon>
        <taxon>Gemmataceae</taxon>
        <taxon>Gemmata</taxon>
    </lineage>
</organism>
<reference evidence="1 2" key="1">
    <citation type="submission" date="2018-01" db="EMBL/GenBank/DDBJ databases">
        <title>G. obscuriglobus.</title>
        <authorList>
            <person name="Franke J."/>
            <person name="Blomberg W."/>
            <person name="Selmecki A."/>
        </authorList>
    </citation>
    <scope>NUCLEOTIDE SEQUENCE [LARGE SCALE GENOMIC DNA]</scope>
    <source>
        <strain evidence="1 2">DSM 5831</strain>
    </source>
</reference>
<evidence type="ECO:0000313" key="2">
    <source>
        <dbReference type="Proteomes" id="UP000245802"/>
    </source>
</evidence>
<evidence type="ECO:0008006" key="3">
    <source>
        <dbReference type="Google" id="ProtNLM"/>
    </source>
</evidence>